<gene>
    <name evidence="1" type="ORF">I4F81_006178</name>
</gene>
<proteinExistence type="predicted"/>
<protein>
    <submittedName>
        <fullName evidence="1">Uncharacterized protein</fullName>
    </submittedName>
</protein>
<reference evidence="1" key="1">
    <citation type="submission" date="2019-11" db="EMBL/GenBank/DDBJ databases">
        <title>Nori genome reveals adaptations in red seaweeds to the harsh intertidal environment.</title>
        <authorList>
            <person name="Wang D."/>
            <person name="Mao Y."/>
        </authorList>
    </citation>
    <scope>NUCLEOTIDE SEQUENCE</scope>
    <source>
        <tissue evidence="1">Gametophyte</tissue>
    </source>
</reference>
<name>A0ACC3C0F1_PYRYE</name>
<keyword evidence="2" id="KW-1185">Reference proteome</keyword>
<accession>A0ACC3C0F1</accession>
<evidence type="ECO:0000313" key="2">
    <source>
        <dbReference type="Proteomes" id="UP000798662"/>
    </source>
</evidence>
<evidence type="ECO:0000313" key="1">
    <source>
        <dbReference type="EMBL" id="KAK1863624.1"/>
    </source>
</evidence>
<sequence>MEGGGHEAGGSFPPLSATSSAGAPADGSNAADTSSSRRNFGGGRGGGRGGYHERNNSRGAAMEPPLPNPTLVVKNLHFELSHEDVDTELGGILEAASIPLGQKYRSLHLHKDHSGVFRGMSFLNFRNVDHAAAALVVLRGANVRGRKIRAEYRMQGATGGSQGARASTQALPVSAHQPVRSTDGSGADAGASLPTLPVESPAGASAEDLYGPDSAASLGSSLGGGRGGRGGVSERTNSRGAAMEPPVPNPTLVVKNLHFELTHEDVDEELSGLLEAASVPAAHKYRSLHLHKDYSGTFRGMSFLNFRNVDHAAAALVALRGADVRGRKIRAEYRTLRPGERPRAEGGRPHNARAAAEAAVAAATADASRFVIERSTEPLEVRMARLPSKTDGRFATQFGKTPPGSAFVPAAATGAATSGVGGGGVSGSSPVASSPLETGEAVTEPVSAGTMAPEAGQGNGASEPANGTHGGSGGAPRATGNGGSAPYMQRPQQSGDVRQHQQHGDVRFSRTQGPSADEERRTLIASRLVAFIESPAVDLRFEADLTSYQRRIVHTLADEMGLGHLSVNVPDTAGDRTVMVTKDPARKALWAASAVSVFERSKKAREAAMERKQAKLVASRGMAAAAAADARAQDVSRLRFFRPSAARNAGGAGGGGDAGHRAGKAIGDNGGGGGEGGGGGDTDGGIIQPDKARLYVPPRQPTGPDGTVGFSARRPQASAAVDAAGAAVAGAACMTSYTAAADAGTSDGGHAVDAPGAADGGDVVDAPVAAVGALNVSTKITAGPAPISDVAVAEAVSAALSTGDGDDG</sequence>
<dbReference type="Proteomes" id="UP000798662">
    <property type="component" value="Chromosome 2"/>
</dbReference>
<comment type="caution">
    <text evidence="1">The sequence shown here is derived from an EMBL/GenBank/DDBJ whole genome shotgun (WGS) entry which is preliminary data.</text>
</comment>
<organism evidence="1 2">
    <name type="scientific">Pyropia yezoensis</name>
    <name type="common">Susabi-nori</name>
    <name type="synonym">Porphyra yezoensis</name>
    <dbReference type="NCBI Taxonomy" id="2788"/>
    <lineage>
        <taxon>Eukaryota</taxon>
        <taxon>Rhodophyta</taxon>
        <taxon>Bangiophyceae</taxon>
        <taxon>Bangiales</taxon>
        <taxon>Bangiaceae</taxon>
        <taxon>Pyropia</taxon>
    </lineage>
</organism>
<dbReference type="EMBL" id="CM020619">
    <property type="protein sequence ID" value="KAK1863624.1"/>
    <property type="molecule type" value="Genomic_DNA"/>
</dbReference>